<reference evidence="8 9" key="1">
    <citation type="submission" date="2019-02" db="EMBL/GenBank/DDBJ databases">
        <title>Genome sequence of the sea-ice species Brumimicrobium glaciale.</title>
        <authorList>
            <person name="Bowman J.P."/>
        </authorList>
    </citation>
    <scope>NUCLEOTIDE SEQUENCE [LARGE SCALE GENOMIC DNA]</scope>
    <source>
        <strain evidence="8 9">IC156</strain>
    </source>
</reference>
<evidence type="ECO:0000256" key="3">
    <source>
        <dbReference type="ARBA" id="ARBA00022679"/>
    </source>
</evidence>
<dbReference type="CDD" id="cd00685">
    <property type="entry name" value="Trans_IPPS_HT"/>
    <property type="match status" value="1"/>
</dbReference>
<evidence type="ECO:0000313" key="9">
    <source>
        <dbReference type="Proteomes" id="UP000293952"/>
    </source>
</evidence>
<dbReference type="SUPFAM" id="SSF48576">
    <property type="entry name" value="Terpenoid synthases"/>
    <property type="match status" value="1"/>
</dbReference>
<keyword evidence="9" id="KW-1185">Reference proteome</keyword>
<dbReference type="GO" id="GO:0004659">
    <property type="term" value="F:prenyltransferase activity"/>
    <property type="evidence" value="ECO:0007669"/>
    <property type="project" value="InterPro"/>
</dbReference>
<dbReference type="InterPro" id="IPR033749">
    <property type="entry name" value="Polyprenyl_synt_CS"/>
</dbReference>
<evidence type="ECO:0000256" key="2">
    <source>
        <dbReference type="ARBA" id="ARBA00006706"/>
    </source>
</evidence>
<dbReference type="PROSITE" id="PS00723">
    <property type="entry name" value="POLYPRENYL_SYNTHASE_1"/>
    <property type="match status" value="1"/>
</dbReference>
<keyword evidence="5" id="KW-0460">Magnesium</keyword>
<dbReference type="PROSITE" id="PS00444">
    <property type="entry name" value="POLYPRENYL_SYNTHASE_2"/>
    <property type="match status" value="1"/>
</dbReference>
<dbReference type="AlphaFoldDB" id="A0A4V1WG62"/>
<evidence type="ECO:0000256" key="5">
    <source>
        <dbReference type="ARBA" id="ARBA00022842"/>
    </source>
</evidence>
<accession>A0A4V1WG62</accession>
<dbReference type="Gene3D" id="1.10.600.10">
    <property type="entry name" value="Farnesyl Diphosphate Synthase"/>
    <property type="match status" value="1"/>
</dbReference>
<dbReference type="SFLD" id="SFLDS00005">
    <property type="entry name" value="Isoprenoid_Synthase_Type_I"/>
    <property type="match status" value="1"/>
</dbReference>
<dbReference type="RefSeq" id="WP_130091958.1">
    <property type="nucleotide sequence ID" value="NZ_SETE01000001.1"/>
</dbReference>
<dbReference type="Proteomes" id="UP000293952">
    <property type="component" value="Unassembled WGS sequence"/>
</dbReference>
<name>A0A4V1WG62_9FLAO</name>
<comment type="similarity">
    <text evidence="2 7">Belongs to the FPP/GGPP synthase family.</text>
</comment>
<keyword evidence="6" id="KW-0414">Isoprene biosynthesis</keyword>
<dbReference type="Pfam" id="PF00348">
    <property type="entry name" value="polyprenyl_synt"/>
    <property type="match status" value="1"/>
</dbReference>
<dbReference type="GO" id="GO:0008299">
    <property type="term" value="P:isoprenoid biosynthetic process"/>
    <property type="evidence" value="ECO:0007669"/>
    <property type="project" value="UniProtKB-KW"/>
</dbReference>
<evidence type="ECO:0000256" key="1">
    <source>
        <dbReference type="ARBA" id="ARBA00001946"/>
    </source>
</evidence>
<evidence type="ECO:0000256" key="7">
    <source>
        <dbReference type="RuleBase" id="RU004466"/>
    </source>
</evidence>
<evidence type="ECO:0000313" key="8">
    <source>
        <dbReference type="EMBL" id="RYM35591.1"/>
    </source>
</evidence>
<dbReference type="PANTHER" id="PTHR43281">
    <property type="entry name" value="FARNESYL DIPHOSPHATE SYNTHASE"/>
    <property type="match status" value="1"/>
</dbReference>
<evidence type="ECO:0000256" key="6">
    <source>
        <dbReference type="ARBA" id="ARBA00023229"/>
    </source>
</evidence>
<organism evidence="8 9">
    <name type="scientific">Brumimicrobium glaciale</name>
    <dbReference type="NCBI Taxonomy" id="200475"/>
    <lineage>
        <taxon>Bacteria</taxon>
        <taxon>Pseudomonadati</taxon>
        <taxon>Bacteroidota</taxon>
        <taxon>Flavobacteriia</taxon>
        <taxon>Flavobacteriales</taxon>
        <taxon>Crocinitomicaceae</taxon>
        <taxon>Brumimicrobium</taxon>
    </lineage>
</organism>
<dbReference type="InterPro" id="IPR008949">
    <property type="entry name" value="Isoprenoid_synthase_dom_sf"/>
</dbReference>
<dbReference type="InterPro" id="IPR000092">
    <property type="entry name" value="Polyprenyl_synt"/>
</dbReference>
<dbReference type="GO" id="GO:0046872">
    <property type="term" value="F:metal ion binding"/>
    <property type="evidence" value="ECO:0007669"/>
    <property type="project" value="UniProtKB-KW"/>
</dbReference>
<gene>
    <name evidence="8" type="ORF">ERX46_00970</name>
</gene>
<proteinExistence type="inferred from homology"/>
<keyword evidence="4" id="KW-0479">Metal-binding</keyword>
<dbReference type="OrthoDB" id="9805316at2"/>
<dbReference type="EMBL" id="SETE01000001">
    <property type="protein sequence ID" value="RYM35591.1"/>
    <property type="molecule type" value="Genomic_DNA"/>
</dbReference>
<keyword evidence="3 7" id="KW-0808">Transferase</keyword>
<evidence type="ECO:0000256" key="4">
    <source>
        <dbReference type="ARBA" id="ARBA00022723"/>
    </source>
</evidence>
<dbReference type="SFLD" id="SFLDG01017">
    <property type="entry name" value="Polyprenyl_Transferase_Like"/>
    <property type="match status" value="1"/>
</dbReference>
<sequence length="323" mass="36649">MHHIQEYQQLLEKKIHALELPKEPKNLYDPLRYFLTLGGKRTRPSLTMLACHLFGTPGIKAINAALAVELFHNFTLIHDDIMDDAPLRRGKATVHEKWDRDVAILSGDVLFVEAYSLLAKHDSVVLPKLLNVFTRTAREVCEGQQMDMDYESSNTVTIDQYIEMIRLKTSVLLGAALEMGALIGGAENKEDIQHIYDFGVNVGLAFQMHDDLLDLYADSEKFGKQVGGDILSNKKTFLLLKAYEIADQETKSQLDTILNNQSGQEKIDNAKAIFEQLGVRQKAEEQKDLFYQKALLNMKEINVPDANKKELLDLAKYLMSRDH</sequence>
<protein>
    <submittedName>
        <fullName evidence="8">Polyprenyl synthetase family protein</fullName>
    </submittedName>
</protein>
<comment type="cofactor">
    <cofactor evidence="1">
        <name>Mg(2+)</name>
        <dbReference type="ChEBI" id="CHEBI:18420"/>
    </cofactor>
</comment>
<dbReference type="PANTHER" id="PTHR43281:SF1">
    <property type="entry name" value="FARNESYL DIPHOSPHATE SYNTHASE"/>
    <property type="match status" value="1"/>
</dbReference>
<comment type="caution">
    <text evidence="8">The sequence shown here is derived from an EMBL/GenBank/DDBJ whole genome shotgun (WGS) entry which is preliminary data.</text>
</comment>